<dbReference type="PANTHER" id="PTHR45832">
    <property type="entry name" value="SERINE/THREONINE-PROTEIN KINASE SAMKA-RELATED-RELATED"/>
    <property type="match status" value="1"/>
</dbReference>
<dbReference type="CDD" id="cd14014">
    <property type="entry name" value="STKc_PknB_like"/>
    <property type="match status" value="1"/>
</dbReference>
<dbReference type="PROSITE" id="PS50011">
    <property type="entry name" value="PROTEIN_KINASE_DOM"/>
    <property type="match status" value="1"/>
</dbReference>
<evidence type="ECO:0000256" key="2">
    <source>
        <dbReference type="ARBA" id="ARBA00022741"/>
    </source>
</evidence>
<dbReference type="AlphaFoldDB" id="C7R6V7"/>
<dbReference type="PROSITE" id="PS00108">
    <property type="entry name" value="PROTEIN_KINASE_ST"/>
    <property type="match status" value="1"/>
</dbReference>
<dbReference type="InParanoid" id="C7R6V7"/>
<dbReference type="OrthoDB" id="9801841at2"/>
<evidence type="ECO:0000256" key="1">
    <source>
        <dbReference type="ARBA" id="ARBA00008874"/>
    </source>
</evidence>
<protein>
    <submittedName>
        <fullName evidence="5">Serine/threonine protein kinase</fullName>
    </submittedName>
</protein>
<keyword evidence="6" id="KW-1185">Reference proteome</keyword>
<dbReference type="GO" id="GO:0004674">
    <property type="term" value="F:protein serine/threonine kinase activity"/>
    <property type="evidence" value="ECO:0007669"/>
    <property type="project" value="UniProtKB-KW"/>
</dbReference>
<comment type="similarity">
    <text evidence="1">Belongs to the protein kinase superfamily. STE Ser/Thr protein kinase family. STE20 subfamily.</text>
</comment>
<name>C7R6V7_KANKD</name>
<dbReference type="KEGG" id="kko:Kkor_0202"/>
<gene>
    <name evidence="5" type="ordered locus">Kkor_0202</name>
</gene>
<keyword evidence="2" id="KW-0547">Nucleotide-binding</keyword>
<feature type="domain" description="Protein kinase" evidence="4">
    <location>
        <begin position="13"/>
        <end position="274"/>
    </location>
</feature>
<accession>C7R6V7</accession>
<keyword evidence="3" id="KW-0067">ATP-binding</keyword>
<dbReference type="InterPro" id="IPR008271">
    <property type="entry name" value="Ser/Thr_kinase_AS"/>
</dbReference>
<dbReference type="SUPFAM" id="SSF56112">
    <property type="entry name" value="Protein kinase-like (PK-like)"/>
    <property type="match status" value="1"/>
</dbReference>
<dbReference type="RefSeq" id="WP_012800138.1">
    <property type="nucleotide sequence ID" value="NC_013166.1"/>
</dbReference>
<dbReference type="Gene3D" id="1.10.510.10">
    <property type="entry name" value="Transferase(Phosphotransferase) domain 1"/>
    <property type="match status" value="1"/>
</dbReference>
<dbReference type="STRING" id="523791.Kkor_0202"/>
<dbReference type="EMBL" id="CP001707">
    <property type="protein sequence ID" value="ACV25623.1"/>
    <property type="molecule type" value="Genomic_DNA"/>
</dbReference>
<dbReference type="SMART" id="SM00220">
    <property type="entry name" value="S_TKc"/>
    <property type="match status" value="1"/>
</dbReference>
<dbReference type="InterPro" id="IPR051931">
    <property type="entry name" value="PAK3-like"/>
</dbReference>
<dbReference type="Pfam" id="PF00069">
    <property type="entry name" value="Pkinase"/>
    <property type="match status" value="1"/>
</dbReference>
<keyword evidence="5" id="KW-0418">Kinase</keyword>
<sequence>MLNTTRTAELSFHIVKEVGQEGKNSTVFTATDLQLNAEIVVKKMLKSDFEDIDEYFTESSLLYLSSHPNVVPIYYACQDDEHIFLAMPYFKNGSLKRIIQNTSISVREMIVWSTQVLSGLHNIHSKNLIHFDIKPDNILFSDRGEALLSDFGLAKQISFSGTAEQDRIYGNMVPPEAFNTGSFNHQFDIYQFGLTLHRMCVGDASFYAEYSSFVEDGVLNRNRYRHAVISGQFPGRDNYPEHIPQALVTTIKRCLAIEPSNRYASAIDVVNDIAGIDGNLLDWRLSHEGGIRKWRKQDTDGRCFELSIELDGGALASKTSAKGNTQRIAEYCKPELTRADVKRFLRRY</sequence>
<dbReference type="InterPro" id="IPR000719">
    <property type="entry name" value="Prot_kinase_dom"/>
</dbReference>
<keyword evidence="5" id="KW-0808">Transferase</keyword>
<keyword evidence="5" id="KW-0723">Serine/threonine-protein kinase</keyword>
<dbReference type="eggNOG" id="COG0515">
    <property type="taxonomic scope" value="Bacteria"/>
</dbReference>
<dbReference type="GO" id="GO:0005524">
    <property type="term" value="F:ATP binding"/>
    <property type="evidence" value="ECO:0007669"/>
    <property type="project" value="UniProtKB-KW"/>
</dbReference>
<dbReference type="InterPro" id="IPR011009">
    <property type="entry name" value="Kinase-like_dom_sf"/>
</dbReference>
<evidence type="ECO:0000313" key="6">
    <source>
        <dbReference type="Proteomes" id="UP000001231"/>
    </source>
</evidence>
<organism evidence="5 6">
    <name type="scientific">Kangiella koreensis (strain DSM 16069 / JCM 12317 / KCTC 12182 / SW-125)</name>
    <dbReference type="NCBI Taxonomy" id="523791"/>
    <lineage>
        <taxon>Bacteria</taxon>
        <taxon>Pseudomonadati</taxon>
        <taxon>Pseudomonadota</taxon>
        <taxon>Gammaproteobacteria</taxon>
        <taxon>Kangiellales</taxon>
        <taxon>Kangiellaceae</taxon>
        <taxon>Kangiella</taxon>
    </lineage>
</organism>
<dbReference type="HOGENOM" id="CLU_064670_0_0_6"/>
<evidence type="ECO:0000259" key="4">
    <source>
        <dbReference type="PROSITE" id="PS50011"/>
    </source>
</evidence>
<reference evidence="5 6" key="1">
    <citation type="journal article" date="2009" name="Stand. Genomic Sci.">
        <title>Complete genome sequence of Kangiella koreensis type strain (SW-125).</title>
        <authorList>
            <person name="Han C."/>
            <person name="Sikorski J."/>
            <person name="Lapidus A."/>
            <person name="Nolan M."/>
            <person name="Glavina Del Rio T."/>
            <person name="Tice H."/>
            <person name="Cheng J.F."/>
            <person name="Lucas S."/>
            <person name="Chen F."/>
            <person name="Copeland A."/>
            <person name="Ivanova N."/>
            <person name="Mavromatis K."/>
            <person name="Ovchinnikova G."/>
            <person name="Pati A."/>
            <person name="Bruce D."/>
            <person name="Goodwin L."/>
            <person name="Pitluck S."/>
            <person name="Chen A."/>
            <person name="Palaniappan K."/>
            <person name="Land M."/>
            <person name="Hauser L."/>
            <person name="Chang Y.J."/>
            <person name="Jeffries C.D."/>
            <person name="Chain P."/>
            <person name="Saunders E."/>
            <person name="Brettin T."/>
            <person name="Goker M."/>
            <person name="Tindall B.J."/>
            <person name="Bristow J."/>
            <person name="Eisen J.A."/>
            <person name="Markowitz V."/>
            <person name="Hugenholtz P."/>
            <person name="Kyrpides N.C."/>
            <person name="Klenk H.P."/>
            <person name="Detter J.C."/>
        </authorList>
    </citation>
    <scope>NUCLEOTIDE SEQUENCE [LARGE SCALE GENOMIC DNA]</scope>
    <source>
        <strain evidence="6">DSM 16069 / KCTC 12182 / SW-125</strain>
    </source>
</reference>
<dbReference type="Proteomes" id="UP000001231">
    <property type="component" value="Chromosome"/>
</dbReference>
<evidence type="ECO:0000256" key="3">
    <source>
        <dbReference type="ARBA" id="ARBA00022840"/>
    </source>
</evidence>
<proteinExistence type="inferred from homology"/>
<evidence type="ECO:0000313" key="5">
    <source>
        <dbReference type="EMBL" id="ACV25623.1"/>
    </source>
</evidence>
<dbReference type="PANTHER" id="PTHR45832:SF22">
    <property type="entry name" value="SERINE_THREONINE-PROTEIN KINASE SAMKA-RELATED"/>
    <property type="match status" value="1"/>
</dbReference>